<keyword evidence="6" id="KW-1185">Reference proteome</keyword>
<dbReference type="InterPro" id="IPR003869">
    <property type="entry name" value="Polysac_CapD-like"/>
</dbReference>
<reference evidence="5 6" key="1">
    <citation type="submission" date="2022-11" db="EMBL/GenBank/DDBJ databases">
        <title>Genome sequencing of Acetobacter type strain.</title>
        <authorList>
            <person name="Heo J."/>
            <person name="Lee D."/>
            <person name="Han B.-H."/>
            <person name="Hong S.-B."/>
            <person name="Kwon S.-W."/>
        </authorList>
    </citation>
    <scope>NUCLEOTIDE SEQUENCE [LARGE SCALE GENOMIC DNA]</scope>
    <source>
        <strain evidence="5 6">KACC 21253</strain>
    </source>
</reference>
<dbReference type="InterPro" id="IPR036291">
    <property type="entry name" value="NAD(P)-bd_dom_sf"/>
</dbReference>
<comment type="similarity">
    <text evidence="1">Belongs to the polysaccharide synthase family.</text>
</comment>
<feature type="transmembrane region" description="Helical" evidence="3">
    <location>
        <begin position="49"/>
        <end position="70"/>
    </location>
</feature>
<dbReference type="CDD" id="cd05237">
    <property type="entry name" value="UDP_invert_4-6DH_SDR_e"/>
    <property type="match status" value="1"/>
</dbReference>
<evidence type="ECO:0000259" key="4">
    <source>
        <dbReference type="Pfam" id="PF02719"/>
    </source>
</evidence>
<comment type="caution">
    <text evidence="5">The sequence shown here is derived from an EMBL/GenBank/DDBJ whole genome shotgun (WGS) entry which is preliminary data.</text>
</comment>
<evidence type="ECO:0000313" key="6">
    <source>
        <dbReference type="Proteomes" id="UP001301152"/>
    </source>
</evidence>
<proteinExistence type="inferred from homology"/>
<feature type="transmembrane region" description="Helical" evidence="3">
    <location>
        <begin position="113"/>
        <end position="134"/>
    </location>
</feature>
<dbReference type="SUPFAM" id="SSF51735">
    <property type="entry name" value="NAD(P)-binding Rossmann-fold domains"/>
    <property type="match status" value="1"/>
</dbReference>
<keyword evidence="3" id="KW-1133">Transmembrane helix</keyword>
<dbReference type="PANTHER" id="PTHR43318">
    <property type="entry name" value="UDP-N-ACETYLGLUCOSAMINE 4,6-DEHYDRATASE"/>
    <property type="match status" value="1"/>
</dbReference>
<gene>
    <name evidence="5" type="ORF">OQ497_05575</name>
</gene>
<dbReference type="EMBL" id="JAPIUZ010000002">
    <property type="protein sequence ID" value="MCX2563432.1"/>
    <property type="molecule type" value="Genomic_DNA"/>
</dbReference>
<evidence type="ECO:0000313" key="5">
    <source>
        <dbReference type="EMBL" id="MCX2563432.1"/>
    </source>
</evidence>
<feature type="domain" description="Polysaccharide biosynthesis protein CapD-like" evidence="4">
    <location>
        <begin position="293"/>
        <end position="593"/>
    </location>
</feature>
<evidence type="ECO:0000256" key="3">
    <source>
        <dbReference type="SAM" id="Phobius"/>
    </source>
</evidence>
<keyword evidence="3" id="KW-0812">Transmembrane</keyword>
<accession>A0ABT3QDR1</accession>
<dbReference type="Pfam" id="PF02719">
    <property type="entry name" value="Polysacc_synt_2"/>
    <property type="match status" value="1"/>
</dbReference>
<sequence>MVPQCSEPLHRNLRLRPLNRILVNILLDGMLAALAAPIARWLAAPQDGLLHPLWFLAGGAVTLVVSGLPFRMPQQYWRFSGVSDLMGIAGASVASSALFSLGLYVMHYPLPSFTFPIIYALVLLVLLGGLRVAYRLAHRLRQFRAAQRCVVLVGVDAGADLFLRAMERNPEEGVKVAGLIALGTNQAGRRLHNIPILGHVDEVQTILERLARVGNLPETLVVTEPLFRGAGLSHLLNTAAAYNIAVMRIPALTALTPAERVELRPIPLEDLLNRPQIPLDREGMEQLITGQTVLVTGAGGSIGSELVRQIACLEPKHLVLLDHGEFELWQIEVELVELAPHVPRSIVVADVRDEERMERVMAQHQPALVFHAAALKHVPIVEANPAEGLLTNVHGTRVVADSAARHGAQAMVVISTDKAVNPSSLMGAAKRAAEMYCQALDIQARAVTDRSMMRCVTVRFGNVLGSTGSVVPLFRRQLERGGPLTVTHPNMCRYFMTVPEAVGLVLQASVRGVRSQRGSSDTDALLRDGGIFVLDMGEPVKIVDLARQMIRLAGLRPDDDIAIKFTGLRPGEKLYEELFHGREAPVPTDNPGLLMATPRVVDLAEVSRAVDQITSLARQGDVQAALRVLTLLVPEFRHNPDGQVHSAQGAENDKIPELYPSQSDHTEQVV</sequence>
<dbReference type="InterPro" id="IPR051203">
    <property type="entry name" value="Polysaccharide_Synthase-Rel"/>
</dbReference>
<feature type="transmembrane region" description="Helical" evidence="3">
    <location>
        <begin position="82"/>
        <end position="107"/>
    </location>
</feature>
<evidence type="ECO:0000256" key="1">
    <source>
        <dbReference type="ARBA" id="ARBA00007430"/>
    </source>
</evidence>
<organism evidence="5 6">
    <name type="scientific">Acetobacter thailandicus</name>
    <dbReference type="NCBI Taxonomy" id="1502842"/>
    <lineage>
        <taxon>Bacteria</taxon>
        <taxon>Pseudomonadati</taxon>
        <taxon>Pseudomonadota</taxon>
        <taxon>Alphaproteobacteria</taxon>
        <taxon>Acetobacterales</taxon>
        <taxon>Acetobacteraceae</taxon>
        <taxon>Acetobacter</taxon>
    </lineage>
</organism>
<evidence type="ECO:0000256" key="2">
    <source>
        <dbReference type="SAM" id="MobiDB-lite"/>
    </source>
</evidence>
<feature type="transmembrane region" description="Helical" evidence="3">
    <location>
        <begin position="21"/>
        <end position="43"/>
    </location>
</feature>
<dbReference type="PANTHER" id="PTHR43318:SF1">
    <property type="entry name" value="POLYSACCHARIDE BIOSYNTHESIS PROTEIN EPSC-RELATED"/>
    <property type="match status" value="1"/>
</dbReference>
<keyword evidence="3" id="KW-0472">Membrane</keyword>
<feature type="region of interest" description="Disordered" evidence="2">
    <location>
        <begin position="640"/>
        <end position="670"/>
    </location>
</feature>
<dbReference type="Pfam" id="PF13727">
    <property type="entry name" value="CoA_binding_3"/>
    <property type="match status" value="1"/>
</dbReference>
<protein>
    <submittedName>
        <fullName evidence="5">Nucleoside-diphosphate sugar epimerase/dehydratase</fullName>
    </submittedName>
</protein>
<dbReference type="Proteomes" id="UP001301152">
    <property type="component" value="Unassembled WGS sequence"/>
</dbReference>
<name>A0ABT3QDR1_9PROT</name>
<dbReference type="Gene3D" id="3.40.50.720">
    <property type="entry name" value="NAD(P)-binding Rossmann-like Domain"/>
    <property type="match status" value="2"/>
</dbReference>
<dbReference type="RefSeq" id="WP_173559124.1">
    <property type="nucleotide sequence ID" value="NZ_JAPIUZ010000002.1"/>
</dbReference>